<reference evidence="1 2" key="1">
    <citation type="journal article" date="2018" name="Nat. Biotechnol.">
        <title>A standardized bacterial taxonomy based on genome phylogeny substantially revises the tree of life.</title>
        <authorList>
            <person name="Parks D.H."/>
            <person name="Chuvochina M."/>
            <person name="Waite D.W."/>
            <person name="Rinke C."/>
            <person name="Skarshewski A."/>
            <person name="Chaumeil P.A."/>
            <person name="Hugenholtz P."/>
        </authorList>
    </citation>
    <scope>NUCLEOTIDE SEQUENCE [LARGE SCALE GENOMIC DNA]</scope>
    <source>
        <strain evidence="1">UBA9375</strain>
    </source>
</reference>
<evidence type="ECO:0000313" key="2">
    <source>
        <dbReference type="Proteomes" id="UP000263642"/>
    </source>
</evidence>
<proteinExistence type="predicted"/>
<feature type="non-terminal residue" evidence="1">
    <location>
        <position position="1262"/>
    </location>
</feature>
<sequence>MYGTGEFDYSVTDLSVKGYGVPWGHTRSFRPRLNRSETIGQGYNWQVAEWSYLVKRPEGPPGTEITEVVIQGDSNSSLWFDKVDGEWVPRFNVKSTLEHDTVNEVYRLTDLKGNITEFDDYTGMFSRRISPAGNTITVTGMSSNGCNFTTVEREYTENSVTTTEKFEYAYQDVGDLLLSSATLSRKVGAGSWENISRALYTYYGNDEAYGLEEDLKTATTQQWDGSAWQDTGTNYYRYYKSLSSSSSSSSSSSTGASDFAHQLKYILNKEAYNKLAADPSVSDPLTATDAQLAQYADFYFEFDLERRVTKEMIQGGSRTFSFSYEESSFEDDYNAWKTKTTETLPDGSQNIIYCNYASQPMLKILKSGNDEWYEFFKYDDSANVILYGSSSAISGYDDQYADLLHEVSGNYQYLRDSSGLIRTYTYHAPTNWLASSSIQEGEQGTSIKLLEREYISCGSENSSSSSSSSSAGGLAYFLSKEISYPSDTDQTKKIITSYSYTWYEGTCQIKEKTITLPVISTSQNGSGVANTRKEYFDEYDYLTWTMDERGYINQTVYDIPTGAMTQRVQDVDTGSASGVPSGWVTPSGGGLNLVTDYEHDDRGRITQELSPTHTIDLEGVATEIRTATWYVYKSDSDENQIWQAQGYATGTSPSYSYTLINPVNISKTDKNGNSLESIQATRASTSGKLLPMDSFAQTSYVSWTTNQYSECCLLESMRAYHRIPVSGSGSSGTNYDQADFGYDSMKRRNRTTTPGGTIKYNVLDVRENVIKTFIGTDDTGATNQDPTGGGAVGNNMVQVSGFEYDGGTSGGDNNLTKQTVYATASDIRITTFTYDWRNRNIDTDGEIDYFQRLYYDNWNHITKTERYNTTSAGNLIARSATKYDDLGRIYRTVVYGVNPSTGVVGNSLTDNTWYDATGNIIKQLPAGSDFFTKRVFDSLGRRTATYEAYDLDEISYADAGSVADDTVIEQTEMAYDNANNIIQTNSRQRYHDAPASQTGALQNPSTTPKARVTYQATYPDAIGRTVDTVNYGTNGGASLTRSSLIPTRSDTVLITSADFDSAGRLFQITDPAGKVNQIEYDARGREIQRIINVRASSSSSSSSNSGGCFTSLDENVIVSMTYNADGNVSSMTANNSLTGNQTTTYTYGTTLSDSELATSILKRSETYPDSVDSSDVISFKYNRQSQISEIQDQGSTVHAYDFDKLGRQIQDRITTLGTGVDGAVRRIATTYEVRGIKDTVTSYDNATVGSGSVVNEIQIDYN</sequence>
<gene>
    <name evidence="1" type="ORF">DIT97_29860</name>
</gene>
<dbReference type="Gene3D" id="2.180.10.10">
    <property type="entry name" value="RHS repeat-associated core"/>
    <property type="match status" value="1"/>
</dbReference>
<name>A0A3D3RDV4_9PLAN</name>
<comment type="caution">
    <text evidence="1">The sequence shown here is derived from an EMBL/GenBank/DDBJ whole genome shotgun (WGS) entry which is preliminary data.</text>
</comment>
<organism evidence="1 2">
    <name type="scientific">Gimesia maris</name>
    <dbReference type="NCBI Taxonomy" id="122"/>
    <lineage>
        <taxon>Bacteria</taxon>
        <taxon>Pseudomonadati</taxon>
        <taxon>Planctomycetota</taxon>
        <taxon>Planctomycetia</taxon>
        <taxon>Planctomycetales</taxon>
        <taxon>Planctomycetaceae</taxon>
        <taxon>Gimesia</taxon>
    </lineage>
</organism>
<accession>A0A3D3RDV4</accession>
<dbReference type="EMBL" id="DQAY01000185">
    <property type="protein sequence ID" value="HCO27009.1"/>
    <property type="molecule type" value="Genomic_DNA"/>
</dbReference>
<evidence type="ECO:0000313" key="1">
    <source>
        <dbReference type="EMBL" id="HCO27009.1"/>
    </source>
</evidence>
<dbReference type="AlphaFoldDB" id="A0A3D3RDV4"/>
<dbReference type="Proteomes" id="UP000263642">
    <property type="component" value="Unassembled WGS sequence"/>
</dbReference>
<protein>
    <submittedName>
        <fullName evidence="1">Uncharacterized protein</fullName>
    </submittedName>
</protein>